<dbReference type="Gene3D" id="3.40.50.1980">
    <property type="entry name" value="Nitrogenase molybdenum iron protein domain"/>
    <property type="match status" value="2"/>
</dbReference>
<dbReference type="Pfam" id="PF02311">
    <property type="entry name" value="AraC_binding"/>
    <property type="match status" value="1"/>
</dbReference>
<dbReference type="SUPFAM" id="SSF53807">
    <property type="entry name" value="Helical backbone' metal receptor"/>
    <property type="match status" value="1"/>
</dbReference>
<name>A0A553STU2_NIACI</name>
<evidence type="ECO:0000313" key="6">
    <source>
        <dbReference type="EMBL" id="TRZ40388.1"/>
    </source>
</evidence>
<dbReference type="Pfam" id="PF01497">
    <property type="entry name" value="Peripla_BP_2"/>
    <property type="match status" value="1"/>
</dbReference>
<dbReference type="InterPro" id="IPR018060">
    <property type="entry name" value="HTH_AraC"/>
</dbReference>
<dbReference type="Proteomes" id="UP000319837">
    <property type="component" value="Unassembled WGS sequence"/>
</dbReference>
<dbReference type="PANTHER" id="PTHR43280">
    <property type="entry name" value="ARAC-FAMILY TRANSCRIPTIONAL REGULATOR"/>
    <property type="match status" value="1"/>
</dbReference>
<keyword evidence="2" id="KW-0238">DNA-binding</keyword>
<dbReference type="Gene3D" id="1.10.10.60">
    <property type="entry name" value="Homeodomain-like"/>
    <property type="match status" value="2"/>
</dbReference>
<dbReference type="Pfam" id="PF12833">
    <property type="entry name" value="HTH_18"/>
    <property type="match status" value="1"/>
</dbReference>
<comment type="caution">
    <text evidence="6">The sequence shown here is derived from an EMBL/GenBank/DDBJ whole genome shotgun (WGS) entry which is preliminary data.</text>
</comment>
<dbReference type="SUPFAM" id="SSF51215">
    <property type="entry name" value="Regulatory protein AraC"/>
    <property type="match status" value="1"/>
</dbReference>
<dbReference type="GO" id="GO:0043565">
    <property type="term" value="F:sequence-specific DNA binding"/>
    <property type="evidence" value="ECO:0007669"/>
    <property type="project" value="InterPro"/>
</dbReference>
<dbReference type="PROSITE" id="PS50983">
    <property type="entry name" value="FE_B12_PBP"/>
    <property type="match status" value="1"/>
</dbReference>
<dbReference type="InterPro" id="IPR009057">
    <property type="entry name" value="Homeodomain-like_sf"/>
</dbReference>
<proteinExistence type="predicted"/>
<dbReference type="InterPro" id="IPR003313">
    <property type="entry name" value="AraC-bd"/>
</dbReference>
<dbReference type="PROSITE" id="PS00041">
    <property type="entry name" value="HTH_ARAC_FAMILY_1"/>
    <property type="match status" value="1"/>
</dbReference>
<evidence type="ECO:0000256" key="1">
    <source>
        <dbReference type="ARBA" id="ARBA00023015"/>
    </source>
</evidence>
<dbReference type="PANTHER" id="PTHR43280:SF28">
    <property type="entry name" value="HTH-TYPE TRANSCRIPTIONAL ACTIVATOR RHAS"/>
    <property type="match status" value="1"/>
</dbReference>
<evidence type="ECO:0000313" key="7">
    <source>
        <dbReference type="Proteomes" id="UP000319837"/>
    </source>
</evidence>
<dbReference type="EMBL" id="RIBP01000001">
    <property type="protein sequence ID" value="TRZ40388.1"/>
    <property type="molecule type" value="Genomic_DNA"/>
</dbReference>
<evidence type="ECO:0000259" key="4">
    <source>
        <dbReference type="PROSITE" id="PS01124"/>
    </source>
</evidence>
<dbReference type="InterPro" id="IPR018062">
    <property type="entry name" value="HTH_AraC-typ_CS"/>
</dbReference>
<dbReference type="PROSITE" id="PS01124">
    <property type="entry name" value="HTH_ARAC_FAMILY_2"/>
    <property type="match status" value="1"/>
</dbReference>
<reference evidence="7" key="1">
    <citation type="submission" date="2018-10" db="EMBL/GenBank/DDBJ databases">
        <title>FDA dAtabase for Regulatory Grade micrObial Sequences (FDA-ARGOS): Supporting development and validation of Infectious Disease Dx tests.</title>
        <authorList>
            <person name="Minogue T."/>
            <person name="Wolcott M."/>
            <person name="Wasieloski L."/>
            <person name="Aguilar W."/>
            <person name="Moore D."/>
            <person name="Tallon L."/>
            <person name="Sadzewicz L."/>
            <person name="Sengamalay N."/>
            <person name="Ott S."/>
            <person name="Godinez A."/>
            <person name="Nagaraj S."/>
            <person name="Vavikolanu K."/>
            <person name="Vyas G."/>
            <person name="Nadendla S."/>
            <person name="George J."/>
            <person name="Sichtig H."/>
        </authorList>
    </citation>
    <scope>NUCLEOTIDE SEQUENCE [LARGE SCALE GENOMIC DNA]</scope>
    <source>
        <strain evidence="7">FDAARGOS_343</strain>
    </source>
</reference>
<dbReference type="RefSeq" id="WP_185763782.1">
    <property type="nucleotide sequence ID" value="NZ_RIBP01000001.1"/>
</dbReference>
<dbReference type="SUPFAM" id="SSF46689">
    <property type="entry name" value="Homeodomain-like"/>
    <property type="match status" value="2"/>
</dbReference>
<feature type="domain" description="Fe/B12 periplasmic-binding" evidence="5">
    <location>
        <begin position="270"/>
        <end position="532"/>
    </location>
</feature>
<feature type="domain" description="HTH araC/xylS-type" evidence="4">
    <location>
        <begin position="168"/>
        <end position="266"/>
    </location>
</feature>
<dbReference type="InterPro" id="IPR002491">
    <property type="entry name" value="ABC_transptr_periplasmic_BD"/>
</dbReference>
<dbReference type="InterPro" id="IPR037923">
    <property type="entry name" value="HTH-like"/>
</dbReference>
<organism evidence="6 7">
    <name type="scientific">Niallia circulans</name>
    <name type="common">Bacillus circulans</name>
    <dbReference type="NCBI Taxonomy" id="1397"/>
    <lineage>
        <taxon>Bacteria</taxon>
        <taxon>Bacillati</taxon>
        <taxon>Bacillota</taxon>
        <taxon>Bacilli</taxon>
        <taxon>Bacillales</taxon>
        <taxon>Bacillaceae</taxon>
        <taxon>Niallia</taxon>
    </lineage>
</organism>
<dbReference type="GO" id="GO:0003700">
    <property type="term" value="F:DNA-binding transcription factor activity"/>
    <property type="evidence" value="ECO:0007669"/>
    <property type="project" value="InterPro"/>
</dbReference>
<keyword evidence="1" id="KW-0805">Transcription regulation</keyword>
<sequence length="538" mass="63345">MASIKNNNIWKKTYLDFNSINRIQKQSKENKITSYFELIYIHAGRGTFTINKEVKQFASHQLLLIPPGSTYKLTFASEVDYYLVSFQVFLKDKKDEAQPCLDSLACIQQQVLPFQQVIVNLIEDLYRLKGEEIPHLHFLQKAKLNEIFFHLLSYKKHVTPNDTLLAIEETKIYMDMHFNEKIKIDTLAQQAELSPKYYSEMFKKQYGSTVSDYITRLRVNKAKQLLLMTKDSIRIIASSVGYADEFYLSRKFKQAVGISPSAYREKRNRKIASYDFATTGHLLALQILPYAAPIHPKWTLDYYEQFKDDIIFHLESYRKHTEWGKNIAKLQEAKPDLIIAKQDITAEEKAELKKIASVFYYSENDNWKKQFFQIAEFLNCTKEAKEWMDSYERHVERTSVQLTPYFNDKKGLVISLFKDNFYLNRSRTAIEVIFEELQIASSQARVQWKHNEGVTLAKIIKLQPDFILLNIRQDEDTLKYWRKLRKSPEWNNIEAVKCQQVYFIQSDPWNECSASSHIRVIDNLVELVTEKVQGKERK</sequence>
<evidence type="ECO:0000259" key="5">
    <source>
        <dbReference type="PROSITE" id="PS50983"/>
    </source>
</evidence>
<accession>A0A553STU2</accession>
<evidence type="ECO:0000256" key="2">
    <source>
        <dbReference type="ARBA" id="ARBA00023125"/>
    </source>
</evidence>
<protein>
    <submittedName>
        <fullName evidence="6">AraC family transcriptional regulator</fullName>
    </submittedName>
</protein>
<dbReference type="SMART" id="SM00342">
    <property type="entry name" value="HTH_ARAC"/>
    <property type="match status" value="1"/>
</dbReference>
<evidence type="ECO:0000256" key="3">
    <source>
        <dbReference type="ARBA" id="ARBA00023163"/>
    </source>
</evidence>
<keyword evidence="3" id="KW-0804">Transcription</keyword>
<dbReference type="AlphaFoldDB" id="A0A553STU2"/>
<gene>
    <name evidence="6" type="ORF">CEQ21_05610</name>
</gene>